<reference evidence="7 8" key="1">
    <citation type="journal article" date="2015" name="Genome Biol. Evol.">
        <title>Phylogenomic analyses indicate that early fungi evolved digesting cell walls of algal ancestors of land plants.</title>
        <authorList>
            <person name="Chang Y."/>
            <person name="Wang S."/>
            <person name="Sekimoto S."/>
            <person name="Aerts A.L."/>
            <person name="Choi C."/>
            <person name="Clum A."/>
            <person name="LaButti K.M."/>
            <person name="Lindquist E.A."/>
            <person name="Yee Ngan C."/>
            <person name="Ohm R.A."/>
            <person name="Salamov A.A."/>
            <person name="Grigoriev I.V."/>
            <person name="Spatafora J.W."/>
            <person name="Berbee M.L."/>
        </authorList>
    </citation>
    <scope>NUCLEOTIDE SEQUENCE [LARGE SCALE GENOMIC DNA]</scope>
    <source>
        <strain evidence="7 8">JEL478</strain>
    </source>
</reference>
<evidence type="ECO:0000256" key="2">
    <source>
        <dbReference type="ARBA" id="ARBA00022723"/>
    </source>
</evidence>
<accession>A0A139A3W3</accession>
<evidence type="ECO:0000256" key="6">
    <source>
        <dbReference type="SAM" id="MobiDB-lite"/>
    </source>
</evidence>
<evidence type="ECO:0000256" key="4">
    <source>
        <dbReference type="ARBA" id="ARBA00023163"/>
    </source>
</evidence>
<evidence type="ECO:0000256" key="5">
    <source>
        <dbReference type="ARBA" id="ARBA00023242"/>
    </source>
</evidence>
<dbReference type="Proteomes" id="UP000070544">
    <property type="component" value="Unassembled WGS sequence"/>
</dbReference>
<name>A0A139A3W3_GONPJ</name>
<dbReference type="EMBL" id="KQ965802">
    <property type="protein sequence ID" value="KXS11492.1"/>
    <property type="molecule type" value="Genomic_DNA"/>
</dbReference>
<protein>
    <recommendedName>
        <fullName evidence="9">Transcription factor domain-containing protein</fullName>
    </recommendedName>
</protein>
<dbReference type="GO" id="GO:0005634">
    <property type="term" value="C:nucleus"/>
    <property type="evidence" value="ECO:0007669"/>
    <property type="project" value="UniProtKB-SubCell"/>
</dbReference>
<comment type="subcellular location">
    <subcellularLocation>
        <location evidence="1">Nucleus</location>
    </subcellularLocation>
</comment>
<keyword evidence="4" id="KW-0804">Transcription</keyword>
<evidence type="ECO:0000313" key="8">
    <source>
        <dbReference type="Proteomes" id="UP000070544"/>
    </source>
</evidence>
<dbReference type="GO" id="GO:0046872">
    <property type="term" value="F:metal ion binding"/>
    <property type="evidence" value="ECO:0007669"/>
    <property type="project" value="UniProtKB-KW"/>
</dbReference>
<dbReference type="AlphaFoldDB" id="A0A139A3W3"/>
<dbReference type="CDD" id="cd12148">
    <property type="entry name" value="fungal_TF_MHR"/>
    <property type="match status" value="1"/>
</dbReference>
<dbReference type="GO" id="GO:0000981">
    <property type="term" value="F:DNA-binding transcription factor activity, RNA polymerase II-specific"/>
    <property type="evidence" value="ECO:0007669"/>
    <property type="project" value="InterPro"/>
</dbReference>
<evidence type="ECO:0000256" key="3">
    <source>
        <dbReference type="ARBA" id="ARBA00023015"/>
    </source>
</evidence>
<evidence type="ECO:0008006" key="9">
    <source>
        <dbReference type="Google" id="ProtNLM"/>
    </source>
</evidence>
<evidence type="ECO:0000313" key="7">
    <source>
        <dbReference type="EMBL" id="KXS11492.1"/>
    </source>
</evidence>
<sequence length="495" mass="54883">MKRERRHRRPKGGPARPTDRLAVLESLLGVKIQKPPTDFAGVSIGNRSRRPPLVAHPPPPTSQPHSTKPAAAPAFQHSSALFIPNNIDPLDDLLAWDSSWDVPKTPALMPVLSYSATSYQPSSSITASDSPMTVEDVSAWQTFQQLITSEPAAPPATYSMFEITSSTNTHSSSSVQQEREQTLPNPNDIEISVFDALPPLPNMEDCNELLQVYFGTIGRHFRMLHLQLFSATRKRSNVPLVLSMLTLGCRLHPSPQFRRAHQQTLALHNALLLPIAASQQVNVEYVQTLLHVAMSEFAGENKQGSITALQMSVVGLKQVVAKVPALRSSRIHRTTMAAARTSFTQAMIDDEARRTTWYMAWLYQTIDQRLKGLCGDVELLSTVEDVPLPTSDVLWQTPPDANLAALVAPPESITLRMLFDAVSWPAVIPSQISVGFFALEIALTVYCVNKIVEYRNFCAEHHISAPPHSHWSDSAPSWRLCSPRFILLRAHPRTI</sequence>
<dbReference type="InterPro" id="IPR050815">
    <property type="entry name" value="TF_fung"/>
</dbReference>
<keyword evidence="5" id="KW-0539">Nucleus</keyword>
<keyword evidence="2" id="KW-0479">Metal-binding</keyword>
<keyword evidence="3" id="KW-0805">Transcription regulation</keyword>
<dbReference type="PANTHER" id="PTHR47338">
    <property type="entry name" value="ZN(II)2CYS6 TRANSCRIPTION FACTOR (EUROFUNG)-RELATED"/>
    <property type="match status" value="1"/>
</dbReference>
<evidence type="ECO:0000256" key="1">
    <source>
        <dbReference type="ARBA" id="ARBA00004123"/>
    </source>
</evidence>
<organism evidence="7 8">
    <name type="scientific">Gonapodya prolifera (strain JEL478)</name>
    <name type="common">Monoblepharis prolifera</name>
    <dbReference type="NCBI Taxonomy" id="1344416"/>
    <lineage>
        <taxon>Eukaryota</taxon>
        <taxon>Fungi</taxon>
        <taxon>Fungi incertae sedis</taxon>
        <taxon>Chytridiomycota</taxon>
        <taxon>Chytridiomycota incertae sedis</taxon>
        <taxon>Monoblepharidomycetes</taxon>
        <taxon>Monoblepharidales</taxon>
        <taxon>Gonapodyaceae</taxon>
        <taxon>Gonapodya</taxon>
    </lineage>
</organism>
<proteinExistence type="predicted"/>
<feature type="region of interest" description="Disordered" evidence="6">
    <location>
        <begin position="35"/>
        <end position="72"/>
    </location>
</feature>
<feature type="compositionally biased region" description="Basic residues" evidence="6">
    <location>
        <begin position="1"/>
        <end position="11"/>
    </location>
</feature>
<keyword evidence="8" id="KW-1185">Reference proteome</keyword>
<gene>
    <name evidence="7" type="ORF">M427DRAFT_438025</name>
</gene>
<dbReference type="PANTHER" id="PTHR47338:SF5">
    <property type="entry name" value="ZN(II)2CYS6 TRANSCRIPTION FACTOR (EUROFUNG)"/>
    <property type="match status" value="1"/>
</dbReference>
<feature type="region of interest" description="Disordered" evidence="6">
    <location>
        <begin position="1"/>
        <end position="20"/>
    </location>
</feature>